<reference evidence="1 2" key="1">
    <citation type="journal article" date="2014" name="Genome Biol. Evol.">
        <title>The genome of the myxosporean Thelohanellus kitauei shows adaptations to nutrient acquisition within its fish host.</title>
        <authorList>
            <person name="Yang Y."/>
            <person name="Xiong J."/>
            <person name="Zhou Z."/>
            <person name="Huo F."/>
            <person name="Miao W."/>
            <person name="Ran C."/>
            <person name="Liu Y."/>
            <person name="Zhang J."/>
            <person name="Feng J."/>
            <person name="Wang M."/>
            <person name="Wang M."/>
            <person name="Wang L."/>
            <person name="Yao B."/>
        </authorList>
    </citation>
    <scope>NUCLEOTIDE SEQUENCE [LARGE SCALE GENOMIC DNA]</scope>
    <source>
        <strain evidence="1">Wuqing</strain>
    </source>
</reference>
<sequence>MMLNSARRWKVDCLLPIPIVETTVLTLDGIGSTGYSFSGGIKLIQRLCQEQFGSDNHSSILLCLSIDSARKSYAADRPTNGTWTKADIHLTEIRRSLFHS</sequence>
<gene>
    <name evidence="1" type="ORF">RF11_07447</name>
</gene>
<organism evidence="1 2">
    <name type="scientific">Thelohanellus kitauei</name>
    <name type="common">Myxosporean</name>
    <dbReference type="NCBI Taxonomy" id="669202"/>
    <lineage>
        <taxon>Eukaryota</taxon>
        <taxon>Metazoa</taxon>
        <taxon>Cnidaria</taxon>
        <taxon>Myxozoa</taxon>
        <taxon>Myxosporea</taxon>
        <taxon>Bivalvulida</taxon>
        <taxon>Platysporina</taxon>
        <taxon>Myxobolidae</taxon>
        <taxon>Thelohanellus</taxon>
    </lineage>
</organism>
<evidence type="ECO:0000313" key="2">
    <source>
        <dbReference type="Proteomes" id="UP000031668"/>
    </source>
</evidence>
<comment type="caution">
    <text evidence="1">The sequence shown here is derived from an EMBL/GenBank/DDBJ whole genome shotgun (WGS) entry which is preliminary data.</text>
</comment>
<name>A0A0C2N6U1_THEKT</name>
<protein>
    <submittedName>
        <fullName evidence="1">Uncharacterized protein</fullName>
    </submittedName>
</protein>
<accession>A0A0C2N6U1</accession>
<dbReference type="EMBL" id="JWZT01001459">
    <property type="protein sequence ID" value="KII72020.1"/>
    <property type="molecule type" value="Genomic_DNA"/>
</dbReference>
<dbReference type="AlphaFoldDB" id="A0A0C2N6U1"/>
<keyword evidence="2" id="KW-1185">Reference proteome</keyword>
<dbReference type="Proteomes" id="UP000031668">
    <property type="component" value="Unassembled WGS sequence"/>
</dbReference>
<evidence type="ECO:0000313" key="1">
    <source>
        <dbReference type="EMBL" id="KII72020.1"/>
    </source>
</evidence>
<proteinExistence type="predicted"/>